<evidence type="ECO:0000313" key="2">
    <source>
        <dbReference type="Proteomes" id="UP000683246"/>
    </source>
</evidence>
<dbReference type="SUPFAM" id="SSF143100">
    <property type="entry name" value="TTHA1013/TTHA0281-like"/>
    <property type="match status" value="1"/>
</dbReference>
<keyword evidence="2" id="KW-1185">Reference proteome</keyword>
<dbReference type="InterPro" id="IPR035069">
    <property type="entry name" value="TTHA1013/TTHA0281-like"/>
</dbReference>
<proteinExistence type="predicted"/>
<dbReference type="Gene3D" id="3.30.160.250">
    <property type="match status" value="1"/>
</dbReference>
<dbReference type="KEGG" id="vpy:HZI73_19655"/>
<name>A0A8J8MMF7_9FIRM</name>
<dbReference type="RefSeq" id="WP_212695070.1">
    <property type="nucleotide sequence ID" value="NZ_CP058649.1"/>
</dbReference>
<gene>
    <name evidence="1" type="ORF">HZI73_19655</name>
</gene>
<sequence>MKDNFIYPAIFSFVDDSIAIEFPDFENCVTQADNMDEVSRIAKDRLALEIYDYQEDDRKLPDPKSFKEYNAALQPSQSLAYIDVWMPYHRAQIKDVYVKKTLTIPNELNVLGQLNNINFSQLLQEALREKLNMH</sequence>
<evidence type="ECO:0000313" key="1">
    <source>
        <dbReference type="EMBL" id="QUI24375.1"/>
    </source>
</evidence>
<protein>
    <submittedName>
        <fullName evidence="1">Type II toxin-antitoxin system HicB family antitoxin</fullName>
    </submittedName>
</protein>
<accession>A0A8J8MMF7</accession>
<dbReference type="AlphaFoldDB" id="A0A8J8MMF7"/>
<reference evidence="1" key="1">
    <citation type="submission" date="2020-07" db="EMBL/GenBank/DDBJ databases">
        <title>Vallitalea pronyensis genome.</title>
        <authorList>
            <person name="Postec A."/>
        </authorList>
    </citation>
    <scope>NUCLEOTIDE SEQUENCE</scope>
    <source>
        <strain evidence="1">FatNI3</strain>
    </source>
</reference>
<organism evidence="1 2">
    <name type="scientific">Vallitalea pronyensis</name>
    <dbReference type="NCBI Taxonomy" id="1348613"/>
    <lineage>
        <taxon>Bacteria</taxon>
        <taxon>Bacillati</taxon>
        <taxon>Bacillota</taxon>
        <taxon>Clostridia</taxon>
        <taxon>Lachnospirales</taxon>
        <taxon>Vallitaleaceae</taxon>
        <taxon>Vallitalea</taxon>
    </lineage>
</organism>
<dbReference type="Proteomes" id="UP000683246">
    <property type="component" value="Chromosome"/>
</dbReference>
<dbReference type="EMBL" id="CP058649">
    <property type="protein sequence ID" value="QUI24375.1"/>
    <property type="molecule type" value="Genomic_DNA"/>
</dbReference>